<protein>
    <submittedName>
        <fullName evidence="1">Esterase family protein</fullName>
    </submittedName>
</protein>
<dbReference type="InterPro" id="IPR050583">
    <property type="entry name" value="Mycobacterial_A85_antigen"/>
</dbReference>
<dbReference type="InterPro" id="IPR000801">
    <property type="entry name" value="Esterase-like"/>
</dbReference>
<name>A0A9D2SEK3_9FIRM</name>
<evidence type="ECO:0000313" key="2">
    <source>
        <dbReference type="Proteomes" id="UP000826793"/>
    </source>
</evidence>
<dbReference type="GO" id="GO:0016747">
    <property type="term" value="F:acyltransferase activity, transferring groups other than amino-acyl groups"/>
    <property type="evidence" value="ECO:0007669"/>
    <property type="project" value="TreeGrafter"/>
</dbReference>
<comment type="caution">
    <text evidence="1">The sequence shown here is derived from an EMBL/GenBank/DDBJ whole genome shotgun (WGS) entry which is preliminary data.</text>
</comment>
<organism evidence="1 2">
    <name type="scientific">Candidatus Acutalibacter pullicola</name>
    <dbReference type="NCBI Taxonomy" id="2838417"/>
    <lineage>
        <taxon>Bacteria</taxon>
        <taxon>Bacillati</taxon>
        <taxon>Bacillota</taxon>
        <taxon>Clostridia</taxon>
        <taxon>Eubacteriales</taxon>
        <taxon>Acutalibacteraceae</taxon>
        <taxon>Acutalibacter</taxon>
    </lineage>
</organism>
<evidence type="ECO:0000313" key="1">
    <source>
        <dbReference type="EMBL" id="HJB97589.1"/>
    </source>
</evidence>
<dbReference type="SUPFAM" id="SSF53474">
    <property type="entry name" value="alpha/beta-Hydrolases"/>
    <property type="match status" value="1"/>
</dbReference>
<dbReference type="AlphaFoldDB" id="A0A9D2SEK3"/>
<reference evidence="1" key="1">
    <citation type="journal article" date="2021" name="PeerJ">
        <title>Extensive microbial diversity within the chicken gut microbiome revealed by metagenomics and culture.</title>
        <authorList>
            <person name="Gilroy R."/>
            <person name="Ravi A."/>
            <person name="Getino M."/>
            <person name="Pursley I."/>
            <person name="Horton D.L."/>
            <person name="Alikhan N.F."/>
            <person name="Baker D."/>
            <person name="Gharbi K."/>
            <person name="Hall N."/>
            <person name="Watson M."/>
            <person name="Adriaenssens E.M."/>
            <person name="Foster-Nyarko E."/>
            <person name="Jarju S."/>
            <person name="Secka A."/>
            <person name="Antonio M."/>
            <person name="Oren A."/>
            <person name="Chaudhuri R.R."/>
            <person name="La Ragione R."/>
            <person name="Hildebrand F."/>
            <person name="Pallen M.J."/>
        </authorList>
    </citation>
    <scope>NUCLEOTIDE SEQUENCE</scope>
    <source>
        <strain evidence="1">CHK185-1770</strain>
    </source>
</reference>
<dbReference type="EMBL" id="DWXG01000030">
    <property type="protein sequence ID" value="HJB97589.1"/>
    <property type="molecule type" value="Genomic_DNA"/>
</dbReference>
<accession>A0A9D2SEK3</accession>
<dbReference type="InterPro" id="IPR029058">
    <property type="entry name" value="AB_hydrolase_fold"/>
</dbReference>
<proteinExistence type="predicted"/>
<dbReference type="Proteomes" id="UP000826793">
    <property type="component" value="Unassembled WGS sequence"/>
</dbReference>
<dbReference type="PANTHER" id="PTHR48098">
    <property type="entry name" value="ENTEROCHELIN ESTERASE-RELATED"/>
    <property type="match status" value="1"/>
</dbReference>
<sequence length="270" mass="30840">MALLHWNFESQYLGNNTDLSIILPDRPHTVDAADFFSSGKKYPVLWLLHGTFGDHTDWVRKSNIERYACQRNLVVVMPSCLNANYLNWPGFGTGYNAWDYLFQELMPLVYHWLPVSSRREDNFIAGLSMGGRGVFQYVAGHPEAFAGAAVLSCAPNNLHNLRLDENATGDQAAFDQRTRNLIQNFGNMEGYLQSPANVWDKLPQLIQEGNLPRLYFCCGTEDFLYPSHTAFKAYAQEIGLPATFEEEAGYTHEWAFWDLFIQKALDFFEI</sequence>
<dbReference type="Pfam" id="PF00756">
    <property type="entry name" value="Esterase"/>
    <property type="match status" value="1"/>
</dbReference>
<reference evidence="1" key="2">
    <citation type="submission" date="2021-04" db="EMBL/GenBank/DDBJ databases">
        <authorList>
            <person name="Gilroy R."/>
        </authorList>
    </citation>
    <scope>NUCLEOTIDE SEQUENCE</scope>
    <source>
        <strain evidence="1">CHK185-1770</strain>
    </source>
</reference>
<dbReference type="Gene3D" id="3.40.50.1820">
    <property type="entry name" value="alpha/beta hydrolase"/>
    <property type="match status" value="1"/>
</dbReference>
<gene>
    <name evidence="1" type="ORF">H9710_03305</name>
</gene>
<dbReference type="PANTHER" id="PTHR48098:SF1">
    <property type="entry name" value="DIACYLGLYCEROL ACYLTRANSFERASE_MYCOLYLTRANSFERASE AG85A"/>
    <property type="match status" value="1"/>
</dbReference>